<dbReference type="InterPro" id="IPR050360">
    <property type="entry name" value="MFS_Sugar_Transporters"/>
</dbReference>
<dbReference type="PROSITE" id="PS50850">
    <property type="entry name" value="MFS"/>
    <property type="match status" value="1"/>
</dbReference>
<evidence type="ECO:0000256" key="3">
    <source>
        <dbReference type="ARBA" id="ARBA00022448"/>
    </source>
</evidence>
<dbReference type="EMBL" id="MCGE01000003">
    <property type="protein sequence ID" value="ORZ23097.1"/>
    <property type="molecule type" value="Genomic_DNA"/>
</dbReference>
<keyword evidence="12" id="KW-1185">Reference proteome</keyword>
<keyword evidence="6 9" id="KW-0472">Membrane</keyword>
<dbReference type="InterPro" id="IPR020846">
    <property type="entry name" value="MFS_dom"/>
</dbReference>
<feature type="transmembrane region" description="Helical" evidence="9">
    <location>
        <begin position="80"/>
        <end position="100"/>
    </location>
</feature>
<dbReference type="NCBIfam" id="TIGR00879">
    <property type="entry name" value="SP"/>
    <property type="match status" value="1"/>
</dbReference>
<dbReference type="Pfam" id="PF00083">
    <property type="entry name" value="Sugar_tr"/>
    <property type="match status" value="1"/>
</dbReference>
<dbReference type="PANTHER" id="PTHR48022">
    <property type="entry name" value="PLASTIDIC GLUCOSE TRANSPORTER 4"/>
    <property type="match status" value="1"/>
</dbReference>
<keyword evidence="4 9" id="KW-0812">Transmembrane</keyword>
<dbReference type="GO" id="GO:0005351">
    <property type="term" value="F:carbohydrate:proton symporter activity"/>
    <property type="evidence" value="ECO:0007669"/>
    <property type="project" value="TreeGrafter"/>
</dbReference>
<feature type="domain" description="Major facilitator superfamily (MFS) profile" evidence="10">
    <location>
        <begin position="12"/>
        <end position="455"/>
    </location>
</feature>
<protein>
    <submittedName>
        <fullName evidence="11">General substrate transporter</fullName>
    </submittedName>
</protein>
<dbReference type="OrthoDB" id="4142200at2759"/>
<accession>A0A1X2IVN6</accession>
<comment type="similarity">
    <text evidence="2 7">Belongs to the major facilitator superfamily. Sugar transporter (TC 2.A.1.1) family.</text>
</comment>
<name>A0A1X2IVN6_9FUNG</name>
<dbReference type="AlphaFoldDB" id="A0A1X2IVN6"/>
<evidence type="ECO:0000256" key="9">
    <source>
        <dbReference type="SAM" id="Phobius"/>
    </source>
</evidence>
<dbReference type="FunFam" id="1.20.1250.20:FF:000090">
    <property type="entry name" value="MFS sugar transporter, putative"/>
    <property type="match status" value="1"/>
</dbReference>
<dbReference type="PRINTS" id="PR00171">
    <property type="entry name" value="SUGRTRNSPORT"/>
</dbReference>
<dbReference type="InterPro" id="IPR036259">
    <property type="entry name" value="MFS_trans_sf"/>
</dbReference>
<feature type="transmembrane region" description="Helical" evidence="9">
    <location>
        <begin position="47"/>
        <end position="68"/>
    </location>
</feature>
<feature type="region of interest" description="Disordered" evidence="8">
    <location>
        <begin position="505"/>
        <end position="532"/>
    </location>
</feature>
<evidence type="ECO:0000256" key="7">
    <source>
        <dbReference type="RuleBase" id="RU003346"/>
    </source>
</evidence>
<evidence type="ECO:0000259" key="10">
    <source>
        <dbReference type="PROSITE" id="PS50850"/>
    </source>
</evidence>
<dbReference type="GO" id="GO:0016020">
    <property type="term" value="C:membrane"/>
    <property type="evidence" value="ECO:0007669"/>
    <property type="project" value="UniProtKB-SubCell"/>
</dbReference>
<feature type="transmembrane region" description="Helical" evidence="9">
    <location>
        <begin position="431"/>
        <end position="451"/>
    </location>
</feature>
<evidence type="ECO:0000256" key="4">
    <source>
        <dbReference type="ARBA" id="ARBA00022692"/>
    </source>
</evidence>
<dbReference type="InterPro" id="IPR003663">
    <property type="entry name" value="Sugar/inositol_transpt"/>
</dbReference>
<feature type="transmembrane region" description="Helical" evidence="9">
    <location>
        <begin position="138"/>
        <end position="157"/>
    </location>
</feature>
<comment type="caution">
    <text evidence="11">The sequence shown here is derived from an EMBL/GenBank/DDBJ whole genome shotgun (WGS) entry which is preliminary data.</text>
</comment>
<sequence>MPLKGKLLFNTTTTLAATGFLLFGYDQGVMSGIITNEHWFKLMGSPNAPTVGAVVALYEIGCMFGALSCGKVGDWLGRKMTIRVGSVILIAGAILQTAMIDLPMAIVSRIITGVGNGMITATVPVYQSEIAPPQTRGANVCYECTLLVVGMSIAYWLEFGLYYVGGEFAWRFPLAFQIVFAVILLLGTLILPETPRWLVSKDRHDEAKVVLARLWTNEDTTHPRCISEFEEIRDGIELERRLGISSYKELFSKGKFNNRYRVCLGMLSQIIQQLSGINATTYYLTTVFLQSGFSQSMAMMFGGVDTIVYGIGSLLPVFFVEKVGRRPIMLWGLVGQAVTLICLAGCQKAGKDYNDGTWYLPGGNGGAAAFTMLYNFTFGASWLGMAWLYPSEIFSTGMRAKGNSMSTAANWLGNFVVAEITPVLFESIGFWTYILFAFLNIAFIPMVYFWFPETQGLTLEQIEVLFATADVKADAESIHKHTYAPESGNGTYDVEKVEIGGQAIEKVEKAESSGNNSDSGQEIEKNNNKTGQ</sequence>
<dbReference type="InterPro" id="IPR005829">
    <property type="entry name" value="Sugar_transporter_CS"/>
</dbReference>
<evidence type="ECO:0000313" key="12">
    <source>
        <dbReference type="Proteomes" id="UP000193560"/>
    </source>
</evidence>
<keyword evidence="3 7" id="KW-0813">Transport</keyword>
<feature type="transmembrane region" description="Helical" evidence="9">
    <location>
        <begin position="327"/>
        <end position="346"/>
    </location>
</feature>
<comment type="subcellular location">
    <subcellularLocation>
        <location evidence="1">Membrane</location>
        <topology evidence="1">Multi-pass membrane protein</topology>
    </subcellularLocation>
</comment>
<dbReference type="PROSITE" id="PS00217">
    <property type="entry name" value="SUGAR_TRANSPORT_2"/>
    <property type="match status" value="1"/>
</dbReference>
<dbReference type="SUPFAM" id="SSF103473">
    <property type="entry name" value="MFS general substrate transporter"/>
    <property type="match status" value="1"/>
</dbReference>
<feature type="transmembrane region" description="Helical" evidence="9">
    <location>
        <begin position="366"/>
        <end position="388"/>
    </location>
</feature>
<organism evidence="11 12">
    <name type="scientific">Absidia repens</name>
    <dbReference type="NCBI Taxonomy" id="90262"/>
    <lineage>
        <taxon>Eukaryota</taxon>
        <taxon>Fungi</taxon>
        <taxon>Fungi incertae sedis</taxon>
        <taxon>Mucoromycota</taxon>
        <taxon>Mucoromycotina</taxon>
        <taxon>Mucoromycetes</taxon>
        <taxon>Mucorales</taxon>
        <taxon>Cunninghamellaceae</taxon>
        <taxon>Absidia</taxon>
    </lineage>
</organism>
<feature type="compositionally biased region" description="Basic and acidic residues" evidence="8">
    <location>
        <begin position="522"/>
        <end position="532"/>
    </location>
</feature>
<evidence type="ECO:0000256" key="2">
    <source>
        <dbReference type="ARBA" id="ARBA00010992"/>
    </source>
</evidence>
<feature type="transmembrane region" description="Helical" evidence="9">
    <location>
        <begin position="297"/>
        <end position="320"/>
    </location>
</feature>
<evidence type="ECO:0000313" key="11">
    <source>
        <dbReference type="EMBL" id="ORZ23097.1"/>
    </source>
</evidence>
<dbReference type="PANTHER" id="PTHR48022:SF28">
    <property type="entry name" value="MAJOR FACILITATOR SUPERFAMILY (MFS) PROFILE DOMAIN-CONTAINING PROTEIN-RELATED"/>
    <property type="match status" value="1"/>
</dbReference>
<feature type="transmembrane region" description="Helical" evidence="9">
    <location>
        <begin position="169"/>
        <end position="191"/>
    </location>
</feature>
<feature type="transmembrane region" description="Helical" evidence="9">
    <location>
        <begin position="262"/>
        <end position="285"/>
    </location>
</feature>
<keyword evidence="5 9" id="KW-1133">Transmembrane helix</keyword>
<evidence type="ECO:0000256" key="1">
    <source>
        <dbReference type="ARBA" id="ARBA00004141"/>
    </source>
</evidence>
<dbReference type="InterPro" id="IPR005828">
    <property type="entry name" value="MFS_sugar_transport-like"/>
</dbReference>
<evidence type="ECO:0000256" key="8">
    <source>
        <dbReference type="SAM" id="MobiDB-lite"/>
    </source>
</evidence>
<gene>
    <name evidence="11" type="ORF">BCR42DRAFT_343510</name>
</gene>
<dbReference type="Gene3D" id="1.20.1250.20">
    <property type="entry name" value="MFS general substrate transporter like domains"/>
    <property type="match status" value="1"/>
</dbReference>
<reference evidence="11 12" key="1">
    <citation type="submission" date="2016-07" db="EMBL/GenBank/DDBJ databases">
        <title>Pervasive Adenine N6-methylation of Active Genes in Fungi.</title>
        <authorList>
            <consortium name="DOE Joint Genome Institute"/>
            <person name="Mondo S.J."/>
            <person name="Dannebaum R.O."/>
            <person name="Kuo R.C."/>
            <person name="Labutti K."/>
            <person name="Haridas S."/>
            <person name="Kuo A."/>
            <person name="Salamov A."/>
            <person name="Ahrendt S.R."/>
            <person name="Lipzen A."/>
            <person name="Sullivan W."/>
            <person name="Andreopoulos W.B."/>
            <person name="Clum A."/>
            <person name="Lindquist E."/>
            <person name="Daum C."/>
            <person name="Ramamoorthy G.K."/>
            <person name="Gryganskyi A."/>
            <person name="Culley D."/>
            <person name="Magnuson J.K."/>
            <person name="James T.Y."/>
            <person name="O'Malley M.A."/>
            <person name="Stajich J.E."/>
            <person name="Spatafora J.W."/>
            <person name="Visel A."/>
            <person name="Grigoriev I.V."/>
        </authorList>
    </citation>
    <scope>NUCLEOTIDE SEQUENCE [LARGE SCALE GENOMIC DNA]</scope>
    <source>
        <strain evidence="11 12">NRRL 1336</strain>
    </source>
</reference>
<dbReference type="Proteomes" id="UP000193560">
    <property type="component" value="Unassembled WGS sequence"/>
</dbReference>
<evidence type="ECO:0000256" key="5">
    <source>
        <dbReference type="ARBA" id="ARBA00022989"/>
    </source>
</evidence>
<feature type="transmembrane region" description="Helical" evidence="9">
    <location>
        <begin position="106"/>
        <end position="126"/>
    </location>
</feature>
<dbReference type="STRING" id="90262.A0A1X2IVN6"/>
<evidence type="ECO:0000256" key="6">
    <source>
        <dbReference type="ARBA" id="ARBA00023136"/>
    </source>
</evidence>
<proteinExistence type="inferred from homology"/>
<feature type="transmembrane region" description="Helical" evidence="9">
    <location>
        <begin position="408"/>
        <end position="425"/>
    </location>
</feature>